<dbReference type="InterPro" id="IPR023115">
    <property type="entry name" value="TIF_IF2_dom3"/>
</dbReference>
<dbReference type="InterPro" id="IPR053905">
    <property type="entry name" value="EF-G-like_DII"/>
</dbReference>
<dbReference type="AlphaFoldDB" id="X6MMQ5"/>
<feature type="region of interest" description="Disordered" evidence="3">
    <location>
        <begin position="151"/>
        <end position="175"/>
    </location>
</feature>
<dbReference type="InterPro" id="IPR036925">
    <property type="entry name" value="TIF_IF2_dom3_sf"/>
</dbReference>
<evidence type="ECO:0000259" key="4">
    <source>
        <dbReference type="Pfam" id="PF11987"/>
    </source>
</evidence>
<reference evidence="6 7" key="1">
    <citation type="journal article" date="2013" name="Curr. Biol.">
        <title>The Genome of the Foraminiferan Reticulomyxa filosa.</title>
        <authorList>
            <person name="Glockner G."/>
            <person name="Hulsmann N."/>
            <person name="Schleicher M."/>
            <person name="Noegel A.A."/>
            <person name="Eichinger L."/>
            <person name="Gallinger C."/>
            <person name="Pawlowski J."/>
            <person name="Sierra R."/>
            <person name="Euteneuer U."/>
            <person name="Pillet L."/>
            <person name="Moustafa A."/>
            <person name="Platzer M."/>
            <person name="Groth M."/>
            <person name="Szafranski K."/>
            <person name="Schliwa M."/>
        </authorList>
    </citation>
    <scope>NUCLEOTIDE SEQUENCE [LARGE SCALE GENOMIC DNA]</scope>
</reference>
<dbReference type="InterPro" id="IPR015760">
    <property type="entry name" value="TIF_IF2"/>
</dbReference>
<dbReference type="PANTHER" id="PTHR43381">
    <property type="entry name" value="TRANSLATION INITIATION FACTOR IF-2-RELATED"/>
    <property type="match status" value="1"/>
</dbReference>
<feature type="domain" description="Elongation factor G-like" evidence="5">
    <location>
        <begin position="36"/>
        <end position="112"/>
    </location>
</feature>
<dbReference type="SUPFAM" id="SSF50447">
    <property type="entry name" value="Translation proteins"/>
    <property type="match status" value="1"/>
</dbReference>
<evidence type="ECO:0000256" key="2">
    <source>
        <dbReference type="ARBA" id="ARBA00023134"/>
    </source>
</evidence>
<proteinExistence type="predicted"/>
<dbReference type="GO" id="GO:0003743">
    <property type="term" value="F:translation initiation factor activity"/>
    <property type="evidence" value="ECO:0007669"/>
    <property type="project" value="TreeGrafter"/>
</dbReference>
<dbReference type="Proteomes" id="UP000023152">
    <property type="component" value="Unassembled WGS sequence"/>
</dbReference>
<evidence type="ECO:0000313" key="7">
    <source>
        <dbReference type="Proteomes" id="UP000023152"/>
    </source>
</evidence>
<dbReference type="Pfam" id="PF11987">
    <property type="entry name" value="IF-2"/>
    <property type="match status" value="1"/>
</dbReference>
<dbReference type="Gene3D" id="3.40.50.10050">
    <property type="entry name" value="Translation initiation factor IF- 2, domain 3"/>
    <property type="match status" value="1"/>
</dbReference>
<dbReference type="EMBL" id="ASPP01019268">
    <property type="protein sequence ID" value="ETO15293.1"/>
    <property type="molecule type" value="Genomic_DNA"/>
</dbReference>
<feature type="domain" description="Translation initiation factor IF- 2" evidence="4">
    <location>
        <begin position="165"/>
        <end position="275"/>
    </location>
</feature>
<keyword evidence="2" id="KW-0342">GTP-binding</keyword>
<protein>
    <submittedName>
        <fullName evidence="6">Uncharacterized protein</fullName>
    </submittedName>
</protein>
<organism evidence="6 7">
    <name type="scientific">Reticulomyxa filosa</name>
    <dbReference type="NCBI Taxonomy" id="46433"/>
    <lineage>
        <taxon>Eukaryota</taxon>
        <taxon>Sar</taxon>
        <taxon>Rhizaria</taxon>
        <taxon>Retaria</taxon>
        <taxon>Foraminifera</taxon>
        <taxon>Monothalamids</taxon>
        <taxon>Reticulomyxidae</taxon>
        <taxon>Reticulomyxa</taxon>
    </lineage>
</organism>
<dbReference type="PANTHER" id="PTHR43381:SF5">
    <property type="entry name" value="TR-TYPE G DOMAIN-CONTAINING PROTEIN"/>
    <property type="match status" value="1"/>
</dbReference>
<dbReference type="GO" id="GO:0005525">
    <property type="term" value="F:GTP binding"/>
    <property type="evidence" value="ECO:0007669"/>
    <property type="project" value="UniProtKB-KW"/>
</dbReference>
<gene>
    <name evidence="6" type="ORF">RFI_22070</name>
</gene>
<feature type="compositionally biased region" description="Basic residues" evidence="3">
    <location>
        <begin position="155"/>
        <end position="164"/>
    </location>
</feature>
<name>X6MMQ5_RETFI</name>
<dbReference type="Pfam" id="PF22042">
    <property type="entry name" value="EF-G_D2"/>
    <property type="match status" value="1"/>
</dbReference>
<dbReference type="Gene3D" id="2.40.30.10">
    <property type="entry name" value="Translation factors"/>
    <property type="match status" value="1"/>
</dbReference>
<dbReference type="SUPFAM" id="SSF52156">
    <property type="entry name" value="Initiation factor IF2/eIF5b, domain 3"/>
    <property type="match status" value="1"/>
</dbReference>
<keyword evidence="7" id="KW-1185">Reference proteome</keyword>
<evidence type="ECO:0000313" key="6">
    <source>
        <dbReference type="EMBL" id="ETO15293.1"/>
    </source>
</evidence>
<dbReference type="GO" id="GO:0005737">
    <property type="term" value="C:cytoplasm"/>
    <property type="evidence" value="ECO:0007669"/>
    <property type="project" value="TreeGrafter"/>
</dbReference>
<dbReference type="InterPro" id="IPR009000">
    <property type="entry name" value="Transl_B-barrel_sf"/>
</dbReference>
<comment type="caution">
    <text evidence="6">The sequence shown here is derived from an EMBL/GenBank/DDBJ whole genome shotgun (WGS) entry which is preliminary data.</text>
</comment>
<evidence type="ECO:0000256" key="3">
    <source>
        <dbReference type="SAM" id="MobiDB-lite"/>
    </source>
</evidence>
<evidence type="ECO:0000259" key="5">
    <source>
        <dbReference type="Pfam" id="PF22042"/>
    </source>
</evidence>
<sequence>MVEISAKTGLGVNQLLEIIDLVCEMEDCRGNPDTSAEMVVMEAKRSTQEGTIVHALVQEGTLHHGDYVFLPDGLEPIRITRLHDETHTAIQTAGPSTPISFLGCKDLPSVGTLIIGTKDKTEAMTISEMRKRKEHFKHKIELALRMKRERELKEKKTKKKKKRSKNENEDDNFTSPFTWLSTQDPKTLNIWIRADCWGSIEALEKYLQEIKIPNDDFHFYIFNKDVGPVTEELIREIDHKNCFILAFNTYVDKPKQALKHVKIFQHNIIFHLFHDFI</sequence>
<keyword evidence="1" id="KW-0547">Nucleotide-binding</keyword>
<feature type="non-terminal residue" evidence="6">
    <location>
        <position position="277"/>
    </location>
</feature>
<accession>X6MMQ5</accession>
<dbReference type="OrthoDB" id="361630at2759"/>
<evidence type="ECO:0000256" key="1">
    <source>
        <dbReference type="ARBA" id="ARBA00022741"/>
    </source>
</evidence>